<dbReference type="Gene3D" id="1.25.40.10">
    <property type="entry name" value="Tetratricopeptide repeat domain"/>
    <property type="match status" value="1"/>
</dbReference>
<dbReference type="EMBL" id="LGUP01000074">
    <property type="protein sequence ID" value="KOG31742.1"/>
    <property type="molecule type" value="Genomic_DNA"/>
</dbReference>
<evidence type="ECO:0000313" key="2">
    <source>
        <dbReference type="Proteomes" id="UP000037023"/>
    </source>
</evidence>
<dbReference type="Proteomes" id="UP000037023">
    <property type="component" value="Unassembled WGS sequence"/>
</dbReference>
<dbReference type="OrthoDB" id="4319448at2"/>
<dbReference type="InterPro" id="IPR011990">
    <property type="entry name" value="TPR-like_helical_dom_sf"/>
</dbReference>
<sequence>MDAADLDYRARTLSGCIPPLLVTRLLELGHTEEVEFQAGRGEWSCAREWARLLGDQGRQAEALEVFAPYVATGWWPAAQAQAELLESWGRAQEAIALARPYAEVGGLPLEFFARLLARHGRMDEAVTRLSAGIEDRLLATALVDIAGEAGRDEDIVALLAARIPDQHRCDSPWCCRGLAPDTAIGLLAMIRERQGRVDEAIALLHTRQHITSVNNHDQLAGLLARHDRIEELRVYAASERYGHAAQCLADVLEERGDVEGAIAAYRTFGGSPEGMWHVAVPLTRLLVRRGRSDEAIEVMYMLADQVGAEDWIVDTLCTLYADHGRAQDGLAYLDALKACRGGEEEWDFFRLRLRLMADCGLLDEAIEQARRHAQGDTSYAARTISGLLAKTGRVEEAVAVLEPHAFANRGSLAGHLIDLGRVKDAVMLLKQRKSEPVAPVWPGSFSNEP</sequence>
<comment type="caution">
    <text evidence="1">The sequence shown here is derived from an EMBL/GenBank/DDBJ whole genome shotgun (WGS) entry which is preliminary data.</text>
</comment>
<protein>
    <recommendedName>
        <fullName evidence="3">Tetratricopeptide repeat protein</fullName>
    </recommendedName>
</protein>
<dbReference type="PATRIC" id="fig|1938.6.peg.2266"/>
<evidence type="ECO:0008006" key="3">
    <source>
        <dbReference type="Google" id="ProtNLM"/>
    </source>
</evidence>
<evidence type="ECO:0000313" key="1">
    <source>
        <dbReference type="EMBL" id="KOG31742.1"/>
    </source>
</evidence>
<name>A0A0L8L0M7_STRVR</name>
<proteinExistence type="predicted"/>
<organism evidence="1 2">
    <name type="scientific">Streptomyces viridochromogenes</name>
    <dbReference type="NCBI Taxonomy" id="1938"/>
    <lineage>
        <taxon>Bacteria</taxon>
        <taxon>Bacillati</taxon>
        <taxon>Actinomycetota</taxon>
        <taxon>Actinomycetes</taxon>
        <taxon>Kitasatosporales</taxon>
        <taxon>Streptomycetaceae</taxon>
        <taxon>Streptomyces</taxon>
    </lineage>
</organism>
<gene>
    <name evidence="1" type="ORF">ADK34_10345</name>
</gene>
<accession>A0A0L8L0M7</accession>
<dbReference type="AlphaFoldDB" id="A0A0L8L0M7"/>
<dbReference type="RefSeq" id="WP_033202175.1">
    <property type="nucleotide sequence ID" value="NZ_LGUP01000074.1"/>
</dbReference>
<reference evidence="1 2" key="1">
    <citation type="submission" date="2015-06" db="EMBL/GenBank/DDBJ databases">
        <authorList>
            <person name="Hoefler B.C."/>
            <person name="Straight P.D."/>
        </authorList>
    </citation>
    <scope>NUCLEOTIDE SEQUENCE [LARGE SCALE GENOMIC DNA]</scope>
    <source>
        <strain evidence="1 2">NRRL 3427</strain>
    </source>
</reference>